<proteinExistence type="predicted"/>
<organism evidence="1 2">
    <name type="scientific">Caerostris extrusa</name>
    <name type="common">Bark spider</name>
    <name type="synonym">Caerostris bankana</name>
    <dbReference type="NCBI Taxonomy" id="172846"/>
    <lineage>
        <taxon>Eukaryota</taxon>
        <taxon>Metazoa</taxon>
        <taxon>Ecdysozoa</taxon>
        <taxon>Arthropoda</taxon>
        <taxon>Chelicerata</taxon>
        <taxon>Arachnida</taxon>
        <taxon>Araneae</taxon>
        <taxon>Araneomorphae</taxon>
        <taxon>Entelegynae</taxon>
        <taxon>Araneoidea</taxon>
        <taxon>Araneidae</taxon>
        <taxon>Caerostris</taxon>
    </lineage>
</organism>
<protein>
    <submittedName>
        <fullName evidence="1">Uncharacterized protein</fullName>
    </submittedName>
</protein>
<comment type="caution">
    <text evidence="1">The sequence shown here is derived from an EMBL/GenBank/DDBJ whole genome shotgun (WGS) entry which is preliminary data.</text>
</comment>
<dbReference type="EMBL" id="BPLR01009742">
    <property type="protein sequence ID" value="GIY34232.1"/>
    <property type="molecule type" value="Genomic_DNA"/>
</dbReference>
<evidence type="ECO:0000313" key="2">
    <source>
        <dbReference type="Proteomes" id="UP001054945"/>
    </source>
</evidence>
<dbReference type="Proteomes" id="UP001054945">
    <property type="component" value="Unassembled WGS sequence"/>
</dbReference>
<dbReference type="AlphaFoldDB" id="A0AAV4SP99"/>
<sequence>MTHVGKQAELLRCLRSQETNREVVRLAMLRTDLEQKDIHRGWGCDLTFPKTFPFSIKNYLHPLNGEDVARFTATTRYLLLNVKIVKGAEAKQEACRSE</sequence>
<reference evidence="1 2" key="1">
    <citation type="submission" date="2021-06" db="EMBL/GenBank/DDBJ databases">
        <title>Caerostris extrusa draft genome.</title>
        <authorList>
            <person name="Kono N."/>
            <person name="Arakawa K."/>
        </authorList>
    </citation>
    <scope>NUCLEOTIDE SEQUENCE [LARGE SCALE GENOMIC DNA]</scope>
</reference>
<accession>A0AAV4SP99</accession>
<name>A0AAV4SP99_CAEEX</name>
<gene>
    <name evidence="1" type="ORF">CEXT_544051</name>
</gene>
<keyword evidence="2" id="KW-1185">Reference proteome</keyword>
<evidence type="ECO:0000313" key="1">
    <source>
        <dbReference type="EMBL" id="GIY34232.1"/>
    </source>
</evidence>